<accession>A0A2Z3GQD6</accession>
<dbReference type="Proteomes" id="UP000245999">
    <property type="component" value="Chromosome"/>
</dbReference>
<evidence type="ECO:0000313" key="1">
    <source>
        <dbReference type="EMBL" id="AWM34322.1"/>
    </source>
</evidence>
<dbReference type="OrthoDB" id="894278at2"/>
<keyword evidence="2" id="KW-1185">Reference proteome</keyword>
<sequence>MPTQFLFPHRYKRVGWVLAAGALALGLLEMYDVLHLPHLLAWLPSPIGNGDLPDVVAGRSVRANHDLYAVLLIAGSLLAACSRERQEDEYIGQIRLDSLLWALYTYSALLALAFLLVSGSAFFVVMMYALFTPLLLFMVRFQVALRRGAQAAAHDE</sequence>
<reference evidence="2" key="1">
    <citation type="submission" date="2018-04" db="EMBL/GenBank/DDBJ databases">
        <title>Complete genome of Antarctic heterotrophic bacterium Hymenobacter nivis.</title>
        <authorList>
            <person name="Terashima M."/>
        </authorList>
    </citation>
    <scope>NUCLEOTIDE SEQUENCE [LARGE SCALE GENOMIC DNA]</scope>
    <source>
        <strain evidence="2">NBRC 111535</strain>
    </source>
</reference>
<dbReference type="KEGG" id="hnv:DDQ68_16940"/>
<gene>
    <name evidence="1" type="ORF">DDQ68_16940</name>
</gene>
<protein>
    <submittedName>
        <fullName evidence="1">Uncharacterized protein</fullName>
    </submittedName>
</protein>
<name>A0A2Z3GQD6_9BACT</name>
<proteinExistence type="predicted"/>
<dbReference type="EMBL" id="CP029145">
    <property type="protein sequence ID" value="AWM34322.1"/>
    <property type="molecule type" value="Genomic_DNA"/>
</dbReference>
<dbReference type="RefSeq" id="WP_109657363.1">
    <property type="nucleotide sequence ID" value="NZ_CP029145.1"/>
</dbReference>
<dbReference type="AlphaFoldDB" id="A0A2Z3GQD6"/>
<organism evidence="1 2">
    <name type="scientific">Hymenobacter nivis</name>
    <dbReference type="NCBI Taxonomy" id="1850093"/>
    <lineage>
        <taxon>Bacteria</taxon>
        <taxon>Pseudomonadati</taxon>
        <taxon>Bacteroidota</taxon>
        <taxon>Cytophagia</taxon>
        <taxon>Cytophagales</taxon>
        <taxon>Hymenobacteraceae</taxon>
        <taxon>Hymenobacter</taxon>
    </lineage>
</organism>
<evidence type="ECO:0000313" key="2">
    <source>
        <dbReference type="Proteomes" id="UP000245999"/>
    </source>
</evidence>